<dbReference type="STRING" id="870435.A0A0C3KXV3"/>
<proteinExistence type="predicted"/>
<dbReference type="EMBL" id="KN831945">
    <property type="protein sequence ID" value="KIO14322.1"/>
    <property type="molecule type" value="Genomic_DNA"/>
</dbReference>
<reference evidence="1 2" key="1">
    <citation type="submission" date="2014-04" db="EMBL/GenBank/DDBJ databases">
        <authorList>
            <consortium name="DOE Joint Genome Institute"/>
            <person name="Kuo A."/>
            <person name="Kohler A."/>
            <person name="Costa M.D."/>
            <person name="Nagy L.G."/>
            <person name="Floudas D."/>
            <person name="Copeland A."/>
            <person name="Barry K.W."/>
            <person name="Cichocki N."/>
            <person name="Veneault-Fourrey C."/>
            <person name="LaButti K."/>
            <person name="Lindquist E.A."/>
            <person name="Lipzen A."/>
            <person name="Lundell T."/>
            <person name="Morin E."/>
            <person name="Murat C."/>
            <person name="Sun H."/>
            <person name="Tunlid A."/>
            <person name="Henrissat B."/>
            <person name="Grigoriev I.V."/>
            <person name="Hibbett D.S."/>
            <person name="Martin F."/>
            <person name="Nordberg H.P."/>
            <person name="Cantor M.N."/>
            <person name="Hua S.X."/>
        </authorList>
    </citation>
    <scope>NUCLEOTIDE SEQUENCE [LARGE SCALE GENOMIC DNA]</scope>
    <source>
        <strain evidence="1 2">Marx 270</strain>
    </source>
</reference>
<keyword evidence="2" id="KW-1185">Reference proteome</keyword>
<dbReference type="OrthoDB" id="10372351at2759"/>
<sequence>MGTFANVDVFLYADTIVTSLSEYFDDHATALSYSPLLSLVINPRMQHHLLGKRYLKSVIEDTYFDLDIIER</sequence>
<gene>
    <name evidence="1" type="ORF">M404DRAFT_992595</name>
</gene>
<name>A0A0C3KXV3_PISTI</name>
<dbReference type="AlphaFoldDB" id="A0A0C3KXV3"/>
<evidence type="ECO:0000313" key="1">
    <source>
        <dbReference type="EMBL" id="KIO14322.1"/>
    </source>
</evidence>
<dbReference type="Proteomes" id="UP000054217">
    <property type="component" value="Unassembled WGS sequence"/>
</dbReference>
<protein>
    <submittedName>
        <fullName evidence="1">Uncharacterized protein</fullName>
    </submittedName>
</protein>
<dbReference type="InParanoid" id="A0A0C3KXV3"/>
<reference evidence="2" key="2">
    <citation type="submission" date="2015-01" db="EMBL/GenBank/DDBJ databases">
        <title>Evolutionary Origins and Diversification of the Mycorrhizal Mutualists.</title>
        <authorList>
            <consortium name="DOE Joint Genome Institute"/>
            <consortium name="Mycorrhizal Genomics Consortium"/>
            <person name="Kohler A."/>
            <person name="Kuo A."/>
            <person name="Nagy L.G."/>
            <person name="Floudas D."/>
            <person name="Copeland A."/>
            <person name="Barry K.W."/>
            <person name="Cichocki N."/>
            <person name="Veneault-Fourrey C."/>
            <person name="LaButti K."/>
            <person name="Lindquist E.A."/>
            <person name="Lipzen A."/>
            <person name="Lundell T."/>
            <person name="Morin E."/>
            <person name="Murat C."/>
            <person name="Riley R."/>
            <person name="Ohm R."/>
            <person name="Sun H."/>
            <person name="Tunlid A."/>
            <person name="Henrissat B."/>
            <person name="Grigoriev I.V."/>
            <person name="Hibbett D.S."/>
            <person name="Martin F."/>
        </authorList>
    </citation>
    <scope>NUCLEOTIDE SEQUENCE [LARGE SCALE GENOMIC DNA]</scope>
    <source>
        <strain evidence="2">Marx 270</strain>
    </source>
</reference>
<evidence type="ECO:0000313" key="2">
    <source>
        <dbReference type="Proteomes" id="UP000054217"/>
    </source>
</evidence>
<accession>A0A0C3KXV3</accession>
<dbReference type="HOGENOM" id="CLU_2741051_0_0_1"/>
<organism evidence="1 2">
    <name type="scientific">Pisolithus tinctorius Marx 270</name>
    <dbReference type="NCBI Taxonomy" id="870435"/>
    <lineage>
        <taxon>Eukaryota</taxon>
        <taxon>Fungi</taxon>
        <taxon>Dikarya</taxon>
        <taxon>Basidiomycota</taxon>
        <taxon>Agaricomycotina</taxon>
        <taxon>Agaricomycetes</taxon>
        <taxon>Agaricomycetidae</taxon>
        <taxon>Boletales</taxon>
        <taxon>Sclerodermatineae</taxon>
        <taxon>Pisolithaceae</taxon>
        <taxon>Pisolithus</taxon>
    </lineage>
</organism>